<evidence type="ECO:0000313" key="1">
    <source>
        <dbReference type="EMBL" id="KAL0127348.1"/>
    </source>
</evidence>
<organism evidence="1 2">
    <name type="scientific">Cardiocondyla obscurior</name>
    <dbReference type="NCBI Taxonomy" id="286306"/>
    <lineage>
        <taxon>Eukaryota</taxon>
        <taxon>Metazoa</taxon>
        <taxon>Ecdysozoa</taxon>
        <taxon>Arthropoda</taxon>
        <taxon>Hexapoda</taxon>
        <taxon>Insecta</taxon>
        <taxon>Pterygota</taxon>
        <taxon>Neoptera</taxon>
        <taxon>Endopterygota</taxon>
        <taxon>Hymenoptera</taxon>
        <taxon>Apocrita</taxon>
        <taxon>Aculeata</taxon>
        <taxon>Formicoidea</taxon>
        <taxon>Formicidae</taxon>
        <taxon>Myrmicinae</taxon>
        <taxon>Cardiocondyla</taxon>
    </lineage>
</organism>
<comment type="caution">
    <text evidence="1">The sequence shown here is derived from an EMBL/GenBank/DDBJ whole genome shotgun (WGS) entry which is preliminary data.</text>
</comment>
<proteinExistence type="predicted"/>
<accession>A0AAW2GH57</accession>
<evidence type="ECO:0008006" key="3">
    <source>
        <dbReference type="Google" id="ProtNLM"/>
    </source>
</evidence>
<keyword evidence="2" id="KW-1185">Reference proteome</keyword>
<evidence type="ECO:0000313" key="2">
    <source>
        <dbReference type="Proteomes" id="UP001430953"/>
    </source>
</evidence>
<gene>
    <name evidence="1" type="ORF">PUN28_005565</name>
</gene>
<reference evidence="1 2" key="1">
    <citation type="submission" date="2023-03" db="EMBL/GenBank/DDBJ databases">
        <title>High recombination rates correlate with genetic variation in Cardiocondyla obscurior ants.</title>
        <authorList>
            <person name="Errbii M."/>
        </authorList>
    </citation>
    <scope>NUCLEOTIDE SEQUENCE [LARGE SCALE GENOMIC DNA]</scope>
    <source>
        <strain evidence="1">Alpha-2009</strain>
        <tissue evidence="1">Whole body</tissue>
    </source>
</reference>
<dbReference type="Proteomes" id="UP001430953">
    <property type="component" value="Unassembled WGS sequence"/>
</dbReference>
<dbReference type="EMBL" id="JADYXP020000004">
    <property type="protein sequence ID" value="KAL0127348.1"/>
    <property type="molecule type" value="Genomic_DNA"/>
</dbReference>
<dbReference type="AlphaFoldDB" id="A0AAW2GH57"/>
<sequence length="111" mass="13083">MPFLVRLRFLPTKLFRCLTYTYMSLRVYRHFETINEHTRITYAANSCASRNTHVNTCTFINQLQNYRNRVVTEIIENFTEAPTRSSPSRSPILLLLRGSIICFCKKNKNNC</sequence>
<protein>
    <recommendedName>
        <fullName evidence="3">Secreted protein</fullName>
    </recommendedName>
</protein>
<name>A0AAW2GH57_9HYME</name>